<organism evidence="1 2">
    <name type="scientific">Engelhardtia mirabilis</name>
    <dbReference type="NCBI Taxonomy" id="2528011"/>
    <lineage>
        <taxon>Bacteria</taxon>
        <taxon>Pseudomonadati</taxon>
        <taxon>Planctomycetota</taxon>
        <taxon>Planctomycetia</taxon>
        <taxon>Planctomycetia incertae sedis</taxon>
        <taxon>Engelhardtia</taxon>
    </lineage>
</organism>
<proteinExistence type="predicted"/>
<keyword evidence="2" id="KW-1185">Reference proteome</keyword>
<sequence length="190" mass="20784">MPQQYTLAQGSILIDVPPSYCQAFSKLSADQRELTGSFFSAAIHGGDDPGLEELFGDMHQSELRQIVPVNDGTNMAETADLATSANRILNAYNSRQADFGITFDPIPAGSNPTCYRWIYDPELDEWVLVINYGLTVATGNVSGAQFNWLPLSAAKGQPGFALPEELDYLMDGSEVVVDLKYHLTLTFLAQ</sequence>
<dbReference type="KEGG" id="pbap:Pla133_06620"/>
<evidence type="ECO:0000313" key="2">
    <source>
        <dbReference type="Proteomes" id="UP000316921"/>
    </source>
</evidence>
<dbReference type="AlphaFoldDB" id="A0A518BF32"/>
<name>A0A518BF32_9BACT</name>
<dbReference type="EMBL" id="CP036287">
    <property type="protein sequence ID" value="QDU65597.1"/>
    <property type="molecule type" value="Genomic_DNA"/>
</dbReference>
<dbReference type="Proteomes" id="UP000316921">
    <property type="component" value="Chromosome"/>
</dbReference>
<evidence type="ECO:0000313" key="1">
    <source>
        <dbReference type="EMBL" id="QDU65597.1"/>
    </source>
</evidence>
<gene>
    <name evidence="1" type="ORF">Pla133_06620</name>
</gene>
<reference evidence="1 2" key="1">
    <citation type="submission" date="2019-02" db="EMBL/GenBank/DDBJ databases">
        <title>Deep-cultivation of Planctomycetes and their phenomic and genomic characterization uncovers novel biology.</title>
        <authorList>
            <person name="Wiegand S."/>
            <person name="Jogler M."/>
            <person name="Boedeker C."/>
            <person name="Pinto D."/>
            <person name="Vollmers J."/>
            <person name="Rivas-Marin E."/>
            <person name="Kohn T."/>
            <person name="Peeters S.H."/>
            <person name="Heuer A."/>
            <person name="Rast P."/>
            <person name="Oberbeckmann S."/>
            <person name="Bunk B."/>
            <person name="Jeske O."/>
            <person name="Meyerdierks A."/>
            <person name="Storesund J.E."/>
            <person name="Kallscheuer N."/>
            <person name="Luecker S."/>
            <person name="Lage O.M."/>
            <person name="Pohl T."/>
            <person name="Merkel B.J."/>
            <person name="Hornburger P."/>
            <person name="Mueller R.-W."/>
            <person name="Bruemmer F."/>
            <person name="Labrenz M."/>
            <person name="Spormann A.M."/>
            <person name="Op den Camp H."/>
            <person name="Overmann J."/>
            <person name="Amann R."/>
            <person name="Jetten M.S.M."/>
            <person name="Mascher T."/>
            <person name="Medema M.H."/>
            <person name="Devos D.P."/>
            <person name="Kaster A.-K."/>
            <person name="Ovreas L."/>
            <person name="Rohde M."/>
            <person name="Galperin M.Y."/>
            <person name="Jogler C."/>
        </authorList>
    </citation>
    <scope>NUCLEOTIDE SEQUENCE [LARGE SCALE GENOMIC DNA]</scope>
    <source>
        <strain evidence="1 2">Pla133</strain>
    </source>
</reference>
<dbReference type="RefSeq" id="WP_145062368.1">
    <property type="nucleotide sequence ID" value="NZ_CP036287.1"/>
</dbReference>
<accession>A0A518BF32</accession>
<protein>
    <submittedName>
        <fullName evidence="1">Uncharacterized protein</fullName>
    </submittedName>
</protein>